<evidence type="ECO:0000313" key="10">
    <source>
        <dbReference type="EMBL" id="PYI51568.1"/>
    </source>
</evidence>
<organism evidence="10 11">
    <name type="scientific">Paenibacillus flagellatus</name>
    <dbReference type="NCBI Taxonomy" id="2211139"/>
    <lineage>
        <taxon>Bacteria</taxon>
        <taxon>Bacillati</taxon>
        <taxon>Bacillota</taxon>
        <taxon>Bacilli</taxon>
        <taxon>Bacillales</taxon>
        <taxon>Paenibacillaceae</taxon>
        <taxon>Paenibacillus</taxon>
    </lineage>
</organism>
<name>A0A2V5JXN5_9BACL</name>
<keyword evidence="8" id="KW-0732">Signal</keyword>
<dbReference type="PANTHER" id="PTHR45713:SF6">
    <property type="entry name" value="F5_8 TYPE C DOMAIN-CONTAINING PROTEIN"/>
    <property type="match status" value="1"/>
</dbReference>
<comment type="function">
    <text evidence="1">Acts as a defensive agent. Recognizes blood group fucosylated oligosaccharides including A, B, H and Lewis B-type antigens. Does not recognize Lewis A antigen and has low affinity for monovalent haptens.</text>
</comment>
<comment type="subunit">
    <text evidence="3">Homotrimer.</text>
</comment>
<dbReference type="InterPro" id="IPR000421">
    <property type="entry name" value="FA58C"/>
</dbReference>
<dbReference type="Gene3D" id="2.60.120.260">
    <property type="entry name" value="Galactose-binding domain-like"/>
    <property type="match status" value="1"/>
</dbReference>
<feature type="chain" id="PRO_5016120107" description="F5/8 type C domain-containing protein" evidence="8">
    <location>
        <begin position="28"/>
        <end position="188"/>
    </location>
</feature>
<dbReference type="EMBL" id="QJVJ01000012">
    <property type="protein sequence ID" value="PYI51568.1"/>
    <property type="molecule type" value="Genomic_DNA"/>
</dbReference>
<dbReference type="GO" id="GO:0042806">
    <property type="term" value="F:fucose binding"/>
    <property type="evidence" value="ECO:0007669"/>
    <property type="project" value="UniProtKB-ARBA"/>
</dbReference>
<dbReference type="Pfam" id="PF22633">
    <property type="entry name" value="F5_F8_type_C_2"/>
    <property type="match status" value="1"/>
</dbReference>
<dbReference type="SMART" id="SM00607">
    <property type="entry name" value="FTP"/>
    <property type="match status" value="1"/>
</dbReference>
<dbReference type="AlphaFoldDB" id="A0A2V5JXN5"/>
<evidence type="ECO:0000256" key="5">
    <source>
        <dbReference type="ARBA" id="ARBA00022734"/>
    </source>
</evidence>
<feature type="domain" description="F5/8 type C" evidence="9">
    <location>
        <begin position="28"/>
        <end position="126"/>
    </location>
</feature>
<keyword evidence="7" id="KW-1015">Disulfide bond</keyword>
<feature type="signal peptide" evidence="8">
    <location>
        <begin position="1"/>
        <end position="27"/>
    </location>
</feature>
<dbReference type="Proteomes" id="UP000247476">
    <property type="component" value="Unassembled WGS sequence"/>
</dbReference>
<sequence>MKERIKKAAILGAMALTVLFMTSSLLAASDNPYGTVSGETAPSGNLALGKPATQSSTDYEGEAGRAVDGITNGAWAAGSVTHTKDEAQPWWQVDLGGSQPIEKILLWNRTDCCSDRVSNYYVLVSDAPIESPLLAEALEQPGVSSFYQPGRAGNPSTVSVGGTGRYVRIQLVGPGALNIAEVQVVPSS</sequence>
<evidence type="ECO:0000256" key="4">
    <source>
        <dbReference type="ARBA" id="ARBA00022723"/>
    </source>
</evidence>
<evidence type="ECO:0000259" key="9">
    <source>
        <dbReference type="PROSITE" id="PS50022"/>
    </source>
</evidence>
<dbReference type="InterPro" id="IPR008979">
    <property type="entry name" value="Galactose-bd-like_sf"/>
</dbReference>
<dbReference type="PANTHER" id="PTHR45713">
    <property type="entry name" value="FTP DOMAIN-CONTAINING PROTEIN"/>
    <property type="match status" value="1"/>
</dbReference>
<dbReference type="GO" id="GO:0010185">
    <property type="term" value="P:regulation of cellular defense response"/>
    <property type="evidence" value="ECO:0007669"/>
    <property type="project" value="UniProtKB-ARBA"/>
</dbReference>
<keyword evidence="5" id="KW-0430">Lectin</keyword>
<comment type="similarity">
    <text evidence="2">Belongs to the fucolectin family.</text>
</comment>
<dbReference type="PROSITE" id="PS50022">
    <property type="entry name" value="FA58C_3"/>
    <property type="match status" value="1"/>
</dbReference>
<dbReference type="GO" id="GO:0046872">
    <property type="term" value="F:metal ion binding"/>
    <property type="evidence" value="ECO:0007669"/>
    <property type="project" value="UniProtKB-KW"/>
</dbReference>
<evidence type="ECO:0000256" key="3">
    <source>
        <dbReference type="ARBA" id="ARBA00011233"/>
    </source>
</evidence>
<reference evidence="10 11" key="1">
    <citation type="submission" date="2018-05" db="EMBL/GenBank/DDBJ databases">
        <title>Paenibacillus flagellatus sp. nov., isolated from selenium mineral soil.</title>
        <authorList>
            <person name="Dai X."/>
        </authorList>
    </citation>
    <scope>NUCLEOTIDE SEQUENCE [LARGE SCALE GENOMIC DNA]</scope>
    <source>
        <strain evidence="10 11">DXL2</strain>
    </source>
</reference>
<dbReference type="RefSeq" id="WP_110842688.1">
    <property type="nucleotide sequence ID" value="NZ_QJVJ01000012.1"/>
</dbReference>
<evidence type="ECO:0000256" key="1">
    <source>
        <dbReference type="ARBA" id="ARBA00002219"/>
    </source>
</evidence>
<dbReference type="OrthoDB" id="111164at2"/>
<keyword evidence="4" id="KW-0479">Metal-binding</keyword>
<comment type="caution">
    <text evidence="10">The sequence shown here is derived from an EMBL/GenBank/DDBJ whole genome shotgun (WGS) entry which is preliminary data.</text>
</comment>
<protein>
    <recommendedName>
        <fullName evidence="9">F5/8 type C domain-containing protein</fullName>
    </recommendedName>
</protein>
<proteinExistence type="inferred from homology"/>
<dbReference type="InterPro" id="IPR051941">
    <property type="entry name" value="BG_Antigen-Binding_Lectin"/>
</dbReference>
<accession>A0A2V5JXN5</accession>
<dbReference type="SUPFAM" id="SSF49785">
    <property type="entry name" value="Galactose-binding domain-like"/>
    <property type="match status" value="1"/>
</dbReference>
<keyword evidence="11" id="KW-1185">Reference proteome</keyword>
<gene>
    <name evidence="10" type="ORF">DLM86_24445</name>
</gene>
<evidence type="ECO:0000256" key="2">
    <source>
        <dbReference type="ARBA" id="ARBA00010147"/>
    </source>
</evidence>
<evidence type="ECO:0000313" key="11">
    <source>
        <dbReference type="Proteomes" id="UP000247476"/>
    </source>
</evidence>
<dbReference type="InterPro" id="IPR006585">
    <property type="entry name" value="FTP1"/>
</dbReference>
<keyword evidence="6" id="KW-0106">Calcium</keyword>
<evidence type="ECO:0000256" key="6">
    <source>
        <dbReference type="ARBA" id="ARBA00022837"/>
    </source>
</evidence>
<evidence type="ECO:0000256" key="7">
    <source>
        <dbReference type="ARBA" id="ARBA00023157"/>
    </source>
</evidence>
<evidence type="ECO:0000256" key="8">
    <source>
        <dbReference type="SAM" id="SignalP"/>
    </source>
</evidence>